<proteinExistence type="predicted"/>
<accession>A0A2S3R1F9</accession>
<sequence>MKDYDIEQCEKAFRLFNQYGSSEQVAKELGCSVGDVHRMMQPIMERMQNEVNEMVEHIIREKRHLPDCPKHGCSGKVHPPKEGESLFVCDNCHARFKLK</sequence>
<evidence type="ECO:0000313" key="2">
    <source>
        <dbReference type="Proteomes" id="UP000237466"/>
    </source>
</evidence>
<reference evidence="1 2" key="1">
    <citation type="journal article" date="2018" name="Front. Microbiol.">
        <title>Phylogeny of Vibrio vulnificus from the Analysis of the Core-Genome: Implications for Intra-Species Taxonomy.</title>
        <authorList>
            <person name="Roig F.J."/>
            <person name="Gonzalez-Candelas F."/>
            <person name="Sanjuan E."/>
            <person name="Fouz B."/>
            <person name="Feil E.J."/>
            <person name="Llorens C."/>
            <person name="Baker-Austin C."/>
            <person name="Oliver J.D."/>
            <person name="Danin-Poleg Y."/>
            <person name="Gibas C.J."/>
            <person name="Kashi Y."/>
            <person name="Gulig P.A."/>
            <person name="Morrison S.S."/>
            <person name="Amaro C."/>
        </authorList>
    </citation>
    <scope>NUCLEOTIDE SEQUENCE [LARGE SCALE GENOMIC DNA]</scope>
    <source>
        <strain evidence="1 2">CECT4608</strain>
    </source>
</reference>
<organism evidence="1 2">
    <name type="scientific">Vibrio vulnificus</name>
    <dbReference type="NCBI Taxonomy" id="672"/>
    <lineage>
        <taxon>Bacteria</taxon>
        <taxon>Pseudomonadati</taxon>
        <taxon>Pseudomonadota</taxon>
        <taxon>Gammaproteobacteria</taxon>
        <taxon>Vibrionales</taxon>
        <taxon>Vibrionaceae</taxon>
        <taxon>Vibrio</taxon>
    </lineage>
</organism>
<dbReference type="RefSeq" id="WP_103200470.1">
    <property type="nucleotide sequence ID" value="NZ_PDGH01000101.1"/>
</dbReference>
<evidence type="ECO:0000313" key="1">
    <source>
        <dbReference type="EMBL" id="POB46937.1"/>
    </source>
</evidence>
<dbReference type="AlphaFoldDB" id="A0A2S3R1F9"/>
<name>A0A2S3R1F9_VIBVL</name>
<gene>
    <name evidence="1" type="ORF">CRN52_12730</name>
</gene>
<dbReference type="EMBL" id="PDGH01000101">
    <property type="protein sequence ID" value="POB46937.1"/>
    <property type="molecule type" value="Genomic_DNA"/>
</dbReference>
<comment type="caution">
    <text evidence="1">The sequence shown here is derived from an EMBL/GenBank/DDBJ whole genome shotgun (WGS) entry which is preliminary data.</text>
</comment>
<dbReference type="Proteomes" id="UP000237466">
    <property type="component" value="Unassembled WGS sequence"/>
</dbReference>
<protein>
    <submittedName>
        <fullName evidence="1">Uncharacterized protein</fullName>
    </submittedName>
</protein>